<name>I3SB93_LOTJA</name>
<proteinExistence type="evidence at transcript level"/>
<sequence length="149" mass="16383">MVKGNVSCTDCTDNYDFSGIKVSVKCEGVQNKALTTTTEEDGSFKVHLPSHYAKSPSMKCLAKLLGGPDLLYASRKNRVSLIVKAKEENIYTISTPLSFFTYCPQNSECKAANEFGSSKTFDFPMPPAWGLAPSSYYFPLPFFPIIGIP</sequence>
<reference evidence="1" key="1">
    <citation type="submission" date="2012-05" db="EMBL/GenBank/DDBJ databases">
        <authorList>
            <person name="Krishnakumar V."/>
            <person name="Cheung F."/>
            <person name="Xiao Y."/>
            <person name="Chan A."/>
            <person name="Moskal W.A."/>
            <person name="Town C.D."/>
        </authorList>
    </citation>
    <scope>NUCLEOTIDE SEQUENCE</scope>
</reference>
<dbReference type="Pfam" id="PF01190">
    <property type="entry name" value="Pollen_Ole_e_1"/>
    <property type="match status" value="1"/>
</dbReference>
<dbReference type="EMBL" id="BT137740">
    <property type="protein sequence ID" value="AFK37535.1"/>
    <property type="molecule type" value="mRNA"/>
</dbReference>
<dbReference type="PANTHER" id="PTHR47273">
    <property type="entry name" value="EXPRESSED PROTEIN"/>
    <property type="match status" value="1"/>
</dbReference>
<dbReference type="AlphaFoldDB" id="I3SB93"/>
<protein>
    <recommendedName>
        <fullName evidence="2">Pollen Ole e 1 allergen and extensin family protein</fullName>
    </recommendedName>
</protein>
<accession>I3SB93</accession>
<organism evidence="1">
    <name type="scientific">Lotus japonicus</name>
    <name type="common">Lotus corniculatus var. japonicus</name>
    <dbReference type="NCBI Taxonomy" id="34305"/>
    <lineage>
        <taxon>Eukaryota</taxon>
        <taxon>Viridiplantae</taxon>
        <taxon>Streptophyta</taxon>
        <taxon>Embryophyta</taxon>
        <taxon>Tracheophyta</taxon>
        <taxon>Spermatophyta</taxon>
        <taxon>Magnoliopsida</taxon>
        <taxon>eudicotyledons</taxon>
        <taxon>Gunneridae</taxon>
        <taxon>Pentapetalae</taxon>
        <taxon>rosids</taxon>
        <taxon>fabids</taxon>
        <taxon>Fabales</taxon>
        <taxon>Fabaceae</taxon>
        <taxon>Papilionoideae</taxon>
        <taxon>50 kb inversion clade</taxon>
        <taxon>NPAAA clade</taxon>
        <taxon>Hologalegina</taxon>
        <taxon>robinioid clade</taxon>
        <taxon>Loteae</taxon>
        <taxon>Lotus</taxon>
    </lineage>
</organism>
<evidence type="ECO:0000313" key="1">
    <source>
        <dbReference type="EMBL" id="AFK37535.1"/>
    </source>
</evidence>
<evidence type="ECO:0008006" key="2">
    <source>
        <dbReference type="Google" id="ProtNLM"/>
    </source>
</evidence>
<dbReference type="PANTHER" id="PTHR47273:SF4">
    <property type="entry name" value="EXPRESSED PROTEIN"/>
    <property type="match status" value="1"/>
</dbReference>